<organism evidence="3 4">
    <name type="scientific">Periconia digitata</name>
    <dbReference type="NCBI Taxonomy" id="1303443"/>
    <lineage>
        <taxon>Eukaryota</taxon>
        <taxon>Fungi</taxon>
        <taxon>Dikarya</taxon>
        <taxon>Ascomycota</taxon>
        <taxon>Pezizomycotina</taxon>
        <taxon>Dothideomycetes</taxon>
        <taxon>Pleosporomycetidae</taxon>
        <taxon>Pleosporales</taxon>
        <taxon>Massarineae</taxon>
        <taxon>Periconiaceae</taxon>
        <taxon>Periconia</taxon>
    </lineage>
</organism>
<evidence type="ECO:0000313" key="4">
    <source>
        <dbReference type="Proteomes" id="UP001152607"/>
    </source>
</evidence>
<reference evidence="3" key="1">
    <citation type="submission" date="2023-01" db="EMBL/GenBank/DDBJ databases">
        <authorList>
            <person name="Van Ghelder C."/>
            <person name="Rancurel C."/>
        </authorList>
    </citation>
    <scope>NUCLEOTIDE SEQUENCE</scope>
    <source>
        <strain evidence="3">CNCM I-4278</strain>
    </source>
</reference>
<dbReference type="Proteomes" id="UP001152607">
    <property type="component" value="Unassembled WGS sequence"/>
</dbReference>
<feature type="transmembrane region" description="Helical" evidence="2">
    <location>
        <begin position="265"/>
        <end position="281"/>
    </location>
</feature>
<evidence type="ECO:0000256" key="2">
    <source>
        <dbReference type="SAM" id="Phobius"/>
    </source>
</evidence>
<keyword evidence="2" id="KW-0472">Membrane</keyword>
<feature type="region of interest" description="Disordered" evidence="1">
    <location>
        <begin position="24"/>
        <end position="101"/>
    </location>
</feature>
<feature type="compositionally biased region" description="Low complexity" evidence="1">
    <location>
        <begin position="90"/>
        <end position="101"/>
    </location>
</feature>
<keyword evidence="2" id="KW-1133">Transmembrane helix</keyword>
<gene>
    <name evidence="3" type="ORF">PDIGIT_LOCUS11037</name>
</gene>
<feature type="transmembrane region" description="Helical" evidence="2">
    <location>
        <begin position="128"/>
        <end position="149"/>
    </location>
</feature>
<comment type="caution">
    <text evidence="3">The sequence shown here is derived from an EMBL/GenBank/DDBJ whole genome shotgun (WGS) entry which is preliminary data.</text>
</comment>
<accession>A0A9W4UPC2</accession>
<evidence type="ECO:0000313" key="3">
    <source>
        <dbReference type="EMBL" id="CAI6337918.1"/>
    </source>
</evidence>
<name>A0A9W4UPC2_9PLEO</name>
<dbReference type="EMBL" id="CAOQHR010000007">
    <property type="protein sequence ID" value="CAI6337918.1"/>
    <property type="molecule type" value="Genomic_DNA"/>
</dbReference>
<evidence type="ECO:0000256" key="1">
    <source>
        <dbReference type="SAM" id="MobiDB-lite"/>
    </source>
</evidence>
<proteinExistence type="predicted"/>
<protein>
    <submittedName>
        <fullName evidence="3">Uncharacterized protein</fullName>
    </submittedName>
</protein>
<keyword evidence="4" id="KW-1185">Reference proteome</keyword>
<feature type="compositionally biased region" description="Low complexity" evidence="1">
    <location>
        <begin position="40"/>
        <end position="52"/>
    </location>
</feature>
<keyword evidence="2" id="KW-0812">Transmembrane</keyword>
<dbReference type="AlphaFoldDB" id="A0A9W4UPC2"/>
<feature type="compositionally biased region" description="Polar residues" evidence="1">
    <location>
        <begin position="24"/>
        <end position="39"/>
    </location>
</feature>
<sequence>MPPTFTLTCYPSFLTQYKISSLPHSSTFSPPATQASSPYHQQQQQQQQQPQQHHQHHHDQQQHVFPGQHPQLSCRYSSRHPPYAGPSSPPSSFSTTATSTDAYSHPHPSLFGSGPRVFSSSPPSSSTIFFFFFSSPSSPPLFFFFIIFFSPSPSSSDFSPSPIFSSTIILASRTFSFRIKLTTAVVAPRTTTTTTISTWFKPRFSPAILSAPHLPSLLSTAVLPHGTISTRVVSGRPFLLATSPVVDSTTISPASPALLSTPPPLFFFLSLFFFFAASWGARCGGARGSSALAGGRVRRVGVTFTNPEIGLLSTLLLGRVAICCLG</sequence>